<feature type="signal peptide" evidence="4">
    <location>
        <begin position="1"/>
        <end position="20"/>
    </location>
</feature>
<proteinExistence type="inferred from homology"/>
<feature type="compositionally biased region" description="Basic and acidic residues" evidence="3">
    <location>
        <begin position="330"/>
        <end position="339"/>
    </location>
</feature>
<evidence type="ECO:0000256" key="4">
    <source>
        <dbReference type="SAM" id="SignalP"/>
    </source>
</evidence>
<dbReference type="InterPro" id="IPR023346">
    <property type="entry name" value="Lysozyme-like_dom_sf"/>
</dbReference>
<name>A0A9W6MSJ0_9HYPH</name>
<sequence length="339" mass="34077">MKSAIAGLALVALCAPSAIAAERAAPVAFDAMIARHAAANGVPEALVRRVVVRESKYNPAAYNRGHYGLMQIKHQTARAMGYHGSPQGLLDAETNLTYGVRYLAGAYKVARGDHNRAVRFYASGYYYDAKRQGLLAQVGLGRNAKPFPTVASTAPSAASAPAAPTRVIATNTQPVLAAMTPVAATAAAPAAAPTRPQADGAAVNARIAAAGDAVGGFGRVASAAPAAPVRDAQAFAEARAIGAPAALVEMRGPSRPMPAVIPLPPVGRPGPAVATAAAASAKAPAASAAAAPVVKTAALAQPGVPLPPMREPSIATGSIEPAPAAAAARPEPRRYRGPK</sequence>
<dbReference type="Proteomes" id="UP000758856">
    <property type="component" value="Unassembled WGS sequence"/>
</dbReference>
<organism evidence="6 9">
    <name type="scientific">Methylopila capsulata</name>
    <dbReference type="NCBI Taxonomy" id="61654"/>
    <lineage>
        <taxon>Bacteria</taxon>
        <taxon>Pseudomonadati</taxon>
        <taxon>Pseudomonadota</taxon>
        <taxon>Alphaproteobacteria</taxon>
        <taxon>Hyphomicrobiales</taxon>
        <taxon>Methylopilaceae</taxon>
        <taxon>Methylopila</taxon>
    </lineage>
</organism>
<evidence type="ECO:0000313" key="6">
    <source>
        <dbReference type="EMBL" id="GLK56081.1"/>
    </source>
</evidence>
<dbReference type="Proteomes" id="UP001143400">
    <property type="component" value="Unassembled WGS sequence"/>
</dbReference>
<dbReference type="RefSeq" id="WP_271206159.1">
    <property type="nucleotide sequence ID" value="NZ_BSFF01000002.1"/>
</dbReference>
<reference evidence="7 8" key="2">
    <citation type="submission" date="2021-01" db="EMBL/GenBank/DDBJ databases">
        <title>Genomic Encyclopedia of Type Strains, Phase IV (KMG-IV): sequencing the most valuable type-strain genomes for metagenomic binning, comparative biology and taxonomic classification.</title>
        <authorList>
            <person name="Goeker M."/>
        </authorList>
    </citation>
    <scope>NUCLEOTIDE SEQUENCE [LARGE SCALE GENOMIC DNA]</scope>
    <source>
        <strain evidence="7 8">DSM 6130</strain>
    </source>
</reference>
<feature type="compositionally biased region" description="Low complexity" evidence="3">
    <location>
        <begin position="320"/>
        <end position="329"/>
    </location>
</feature>
<reference evidence="6" key="1">
    <citation type="journal article" date="2014" name="Int. J. Syst. Evol. Microbiol.">
        <title>Complete genome sequence of Corynebacterium casei LMG S-19264T (=DSM 44701T), isolated from a smear-ripened cheese.</title>
        <authorList>
            <consortium name="US DOE Joint Genome Institute (JGI-PGF)"/>
            <person name="Walter F."/>
            <person name="Albersmeier A."/>
            <person name="Kalinowski J."/>
            <person name="Ruckert C."/>
        </authorList>
    </citation>
    <scope>NUCLEOTIDE SEQUENCE</scope>
    <source>
        <strain evidence="6">VKM B-1606</strain>
    </source>
</reference>
<reference evidence="6" key="3">
    <citation type="submission" date="2023-01" db="EMBL/GenBank/DDBJ databases">
        <authorList>
            <person name="Sun Q."/>
            <person name="Evtushenko L."/>
        </authorList>
    </citation>
    <scope>NUCLEOTIDE SEQUENCE</scope>
    <source>
        <strain evidence="6">VKM B-1606</strain>
    </source>
</reference>
<evidence type="ECO:0000259" key="5">
    <source>
        <dbReference type="Pfam" id="PF01464"/>
    </source>
</evidence>
<evidence type="ECO:0000313" key="7">
    <source>
        <dbReference type="EMBL" id="MBM7850787.1"/>
    </source>
</evidence>
<dbReference type="SUPFAM" id="SSF53955">
    <property type="entry name" value="Lysozyme-like"/>
    <property type="match status" value="1"/>
</dbReference>
<evidence type="ECO:0000256" key="3">
    <source>
        <dbReference type="SAM" id="MobiDB-lite"/>
    </source>
</evidence>
<comment type="caution">
    <text evidence="6">The sequence shown here is derived from an EMBL/GenBank/DDBJ whole genome shotgun (WGS) entry which is preliminary data.</text>
</comment>
<dbReference type="Pfam" id="PF01464">
    <property type="entry name" value="SLT"/>
    <property type="match status" value="1"/>
</dbReference>
<accession>A0A9W6MSJ0</accession>
<gene>
    <name evidence="6" type="ORF">GCM10008170_21000</name>
    <name evidence="7" type="ORF">JOD31_000999</name>
</gene>
<evidence type="ECO:0000256" key="1">
    <source>
        <dbReference type="ARBA" id="ARBA00007734"/>
    </source>
</evidence>
<dbReference type="EMBL" id="BSFF01000002">
    <property type="protein sequence ID" value="GLK56081.1"/>
    <property type="molecule type" value="Genomic_DNA"/>
</dbReference>
<comment type="similarity">
    <text evidence="2">Belongs to the virb1 family.</text>
</comment>
<dbReference type="PANTHER" id="PTHR37423">
    <property type="entry name" value="SOLUBLE LYTIC MUREIN TRANSGLYCOSYLASE-RELATED"/>
    <property type="match status" value="1"/>
</dbReference>
<evidence type="ECO:0000313" key="8">
    <source>
        <dbReference type="Proteomes" id="UP000758856"/>
    </source>
</evidence>
<evidence type="ECO:0000313" key="9">
    <source>
        <dbReference type="Proteomes" id="UP001143400"/>
    </source>
</evidence>
<dbReference type="InterPro" id="IPR008258">
    <property type="entry name" value="Transglycosylase_SLT_dom_1"/>
</dbReference>
<keyword evidence="4" id="KW-0732">Signal</keyword>
<protein>
    <recommendedName>
        <fullName evidence="5">Transglycosylase SLT domain-containing protein</fullName>
    </recommendedName>
</protein>
<keyword evidence="8" id="KW-1185">Reference proteome</keyword>
<dbReference type="Gene3D" id="1.10.530.10">
    <property type="match status" value="1"/>
</dbReference>
<dbReference type="AlphaFoldDB" id="A0A9W6MSJ0"/>
<feature type="region of interest" description="Disordered" evidence="3">
    <location>
        <begin position="302"/>
        <end position="339"/>
    </location>
</feature>
<comment type="similarity">
    <text evidence="1">Belongs to the transglycosylase Slt family.</text>
</comment>
<evidence type="ECO:0000256" key="2">
    <source>
        <dbReference type="ARBA" id="ARBA00009387"/>
    </source>
</evidence>
<dbReference type="PANTHER" id="PTHR37423:SF2">
    <property type="entry name" value="MEMBRANE-BOUND LYTIC MUREIN TRANSGLYCOSYLASE C"/>
    <property type="match status" value="1"/>
</dbReference>
<feature type="chain" id="PRO_5040895450" description="Transglycosylase SLT domain-containing protein" evidence="4">
    <location>
        <begin position="21"/>
        <end position="339"/>
    </location>
</feature>
<feature type="domain" description="Transglycosylase SLT" evidence="5">
    <location>
        <begin position="33"/>
        <end position="125"/>
    </location>
</feature>
<dbReference type="EMBL" id="JAFBCY010000001">
    <property type="protein sequence ID" value="MBM7850787.1"/>
    <property type="molecule type" value="Genomic_DNA"/>
</dbReference>